<dbReference type="AlphaFoldDB" id="A0A2R5GGJ1"/>
<dbReference type="PANTHER" id="PTHR22599">
    <property type="entry name" value="MPS ONE BINDER KINASE ACTIVATOR-LIKE MOB"/>
    <property type="match status" value="1"/>
</dbReference>
<keyword evidence="1" id="KW-0418">Kinase</keyword>
<dbReference type="InterPro" id="IPR005301">
    <property type="entry name" value="MOB_kinase_act_fam"/>
</dbReference>
<dbReference type="SUPFAM" id="SSF101152">
    <property type="entry name" value="Mob1/phocein"/>
    <property type="match status" value="1"/>
</dbReference>
<keyword evidence="1" id="KW-0808">Transferase</keyword>
<organism evidence="1 2">
    <name type="scientific">Hondaea fermentalgiana</name>
    <dbReference type="NCBI Taxonomy" id="2315210"/>
    <lineage>
        <taxon>Eukaryota</taxon>
        <taxon>Sar</taxon>
        <taxon>Stramenopiles</taxon>
        <taxon>Bigyra</taxon>
        <taxon>Labyrinthulomycetes</taxon>
        <taxon>Thraustochytrida</taxon>
        <taxon>Thraustochytriidae</taxon>
        <taxon>Hondaea</taxon>
    </lineage>
</organism>
<proteinExistence type="predicted"/>
<reference evidence="1 2" key="1">
    <citation type="submission" date="2017-12" db="EMBL/GenBank/DDBJ databases">
        <title>Sequencing, de novo assembly and annotation of complete genome of a new Thraustochytrid species, strain FCC1311.</title>
        <authorList>
            <person name="Sedici K."/>
            <person name="Godart F."/>
            <person name="Aiese Cigliano R."/>
            <person name="Sanseverino W."/>
            <person name="Barakat M."/>
            <person name="Ortet P."/>
            <person name="Marechal E."/>
            <person name="Cagnac O."/>
            <person name="Amato A."/>
        </authorList>
    </citation>
    <scope>NUCLEOTIDE SEQUENCE [LARGE SCALE GENOMIC DNA]</scope>
</reference>
<evidence type="ECO:0000313" key="1">
    <source>
        <dbReference type="EMBL" id="GBG26974.1"/>
    </source>
</evidence>
<keyword evidence="2" id="KW-1185">Reference proteome</keyword>
<name>A0A2R5GGJ1_9STRA</name>
<dbReference type="Proteomes" id="UP000241890">
    <property type="component" value="Unassembled WGS sequence"/>
</dbReference>
<comment type="caution">
    <text evidence="1">The sequence shown here is derived from an EMBL/GenBank/DDBJ whole genome shotgun (WGS) entry which is preliminary data.</text>
</comment>
<gene>
    <name evidence="1" type="ORF">FCC1311_031972</name>
</gene>
<dbReference type="OrthoDB" id="8170117at2759"/>
<sequence>MFKRRSTLSDLTRRTLGSGNMRLAVEVPEGEDTNEWIAANTVDFYNELSLLYGLVADDARRFSAPGTGFPPNFEYRWQIGSGKTVQVSSPEYVDYAMTWIEDQIDNEDIFPVSEEVDFPEDFIEFYVRDIFKKMFRIFAIIYHQHFEVIESLNAAAHINTTFKHFVFFMLEHHLVPEEKELLALKTPFDRYKAEYEESEHS</sequence>
<protein>
    <submittedName>
        <fullName evidence="1">MOB kinase activator 1A</fullName>
    </submittedName>
</protein>
<dbReference type="SMART" id="SM01388">
    <property type="entry name" value="Mob1_phocein"/>
    <property type="match status" value="1"/>
</dbReference>
<dbReference type="GO" id="GO:0016301">
    <property type="term" value="F:kinase activity"/>
    <property type="evidence" value="ECO:0007669"/>
    <property type="project" value="UniProtKB-KW"/>
</dbReference>
<dbReference type="EMBL" id="BEYU01000026">
    <property type="protein sequence ID" value="GBG26974.1"/>
    <property type="molecule type" value="Genomic_DNA"/>
</dbReference>
<dbReference type="Pfam" id="PF03637">
    <property type="entry name" value="Mob1_phocein"/>
    <property type="match status" value="1"/>
</dbReference>
<dbReference type="InParanoid" id="A0A2R5GGJ1"/>
<evidence type="ECO:0000313" key="2">
    <source>
        <dbReference type="Proteomes" id="UP000241890"/>
    </source>
</evidence>
<dbReference type="InterPro" id="IPR036703">
    <property type="entry name" value="MOB_kinase_act_sf"/>
</dbReference>
<accession>A0A2R5GGJ1</accession>
<dbReference type="Gene3D" id="1.20.140.30">
    <property type="entry name" value="MOB kinase activator"/>
    <property type="match status" value="1"/>
</dbReference>